<evidence type="ECO:0000256" key="4">
    <source>
        <dbReference type="ARBA" id="ARBA00022989"/>
    </source>
</evidence>
<keyword evidence="8" id="KW-1185">Reference proteome</keyword>
<dbReference type="InterPro" id="IPR039653">
    <property type="entry name" value="Prenyltransferase"/>
</dbReference>
<keyword evidence="4 6" id="KW-1133">Transmembrane helix</keyword>
<gene>
    <name evidence="7" type="ORF">H5P27_19530</name>
</gene>
<dbReference type="SUPFAM" id="SSF56784">
    <property type="entry name" value="HAD-like"/>
    <property type="match status" value="1"/>
</dbReference>
<keyword evidence="3 6" id="KW-0812">Transmembrane</keyword>
<dbReference type="GO" id="GO:0009247">
    <property type="term" value="P:glycolipid biosynthetic process"/>
    <property type="evidence" value="ECO:0007669"/>
    <property type="project" value="TreeGrafter"/>
</dbReference>
<dbReference type="InterPro" id="IPR000537">
    <property type="entry name" value="UbiA_prenyltransferase"/>
</dbReference>
<dbReference type="Pfam" id="PF12710">
    <property type="entry name" value="HAD"/>
    <property type="match status" value="1"/>
</dbReference>
<dbReference type="EMBL" id="JACHVC010000013">
    <property type="protein sequence ID" value="MBC2608256.1"/>
    <property type="molecule type" value="Genomic_DNA"/>
</dbReference>
<dbReference type="NCBIfam" id="NF006088">
    <property type="entry name" value="PRK08238.1"/>
    <property type="match status" value="1"/>
</dbReference>
<dbReference type="GO" id="GO:0005886">
    <property type="term" value="C:plasma membrane"/>
    <property type="evidence" value="ECO:0007669"/>
    <property type="project" value="TreeGrafter"/>
</dbReference>
<dbReference type="Proteomes" id="UP000526501">
    <property type="component" value="Unassembled WGS sequence"/>
</dbReference>
<dbReference type="AlphaFoldDB" id="A0A7X1EAC6"/>
<feature type="transmembrane region" description="Helical" evidence="6">
    <location>
        <begin position="433"/>
        <end position="450"/>
    </location>
</feature>
<organism evidence="7 8">
    <name type="scientific">Pelagicoccus albus</name>
    <dbReference type="NCBI Taxonomy" id="415222"/>
    <lineage>
        <taxon>Bacteria</taxon>
        <taxon>Pseudomonadati</taxon>
        <taxon>Verrucomicrobiota</taxon>
        <taxon>Opitutia</taxon>
        <taxon>Puniceicoccales</taxon>
        <taxon>Pelagicoccaceae</taxon>
        <taxon>Pelagicoccus</taxon>
    </lineage>
</organism>
<comment type="subcellular location">
    <subcellularLocation>
        <location evidence="1">Membrane</location>
        <topology evidence="1">Multi-pass membrane protein</topology>
    </subcellularLocation>
</comment>
<feature type="transmembrane region" description="Helical" evidence="6">
    <location>
        <begin position="272"/>
        <end position="298"/>
    </location>
</feature>
<evidence type="ECO:0000256" key="5">
    <source>
        <dbReference type="ARBA" id="ARBA00023136"/>
    </source>
</evidence>
<dbReference type="Pfam" id="PF01040">
    <property type="entry name" value="UbiA"/>
    <property type="match status" value="1"/>
</dbReference>
<keyword evidence="2" id="KW-1003">Cell membrane</keyword>
<dbReference type="InterPro" id="IPR044878">
    <property type="entry name" value="UbiA_sf"/>
</dbReference>
<accession>A0A7X1EAC6</accession>
<evidence type="ECO:0000256" key="3">
    <source>
        <dbReference type="ARBA" id="ARBA00022692"/>
    </source>
</evidence>
<dbReference type="CDD" id="cd13963">
    <property type="entry name" value="PT_UbiA_2"/>
    <property type="match status" value="1"/>
</dbReference>
<dbReference type="RefSeq" id="WP_185662105.1">
    <property type="nucleotide sequence ID" value="NZ_CAWPOO010000013.1"/>
</dbReference>
<evidence type="ECO:0000256" key="2">
    <source>
        <dbReference type="ARBA" id="ARBA00022475"/>
    </source>
</evidence>
<dbReference type="InterPro" id="IPR023214">
    <property type="entry name" value="HAD_sf"/>
</dbReference>
<dbReference type="InterPro" id="IPR036412">
    <property type="entry name" value="HAD-like_sf"/>
</dbReference>
<feature type="transmembrane region" description="Helical" evidence="6">
    <location>
        <begin position="304"/>
        <end position="320"/>
    </location>
</feature>
<evidence type="ECO:0000313" key="7">
    <source>
        <dbReference type="EMBL" id="MBC2608256.1"/>
    </source>
</evidence>
<keyword evidence="7" id="KW-0808">Transferase</keyword>
<feature type="transmembrane region" description="Helical" evidence="6">
    <location>
        <begin position="327"/>
        <end position="346"/>
    </location>
</feature>
<comment type="caution">
    <text evidence="7">The sequence shown here is derived from an EMBL/GenBank/DDBJ whole genome shotgun (WGS) entry which is preliminary data.</text>
</comment>
<evidence type="ECO:0000256" key="1">
    <source>
        <dbReference type="ARBA" id="ARBA00004141"/>
    </source>
</evidence>
<feature type="transmembrane region" description="Helical" evidence="6">
    <location>
        <begin position="229"/>
        <end position="252"/>
    </location>
</feature>
<sequence>MNSDNTSSAAFEQTKEKKLPLCVDLDGTLIKTDSLHELLLKFIKNNPLKSLLVPFWILSGKAAFKARLTKEVELQPALLPYNEKVLDYMKEQSDDREVYLCTGANEAIAKPIADYVGGFDGVIASNGDVNVTGKNKSDLLNKKFGKGAYAYIGNASIDYNVWDDAGEIAVTSSSSGFISAVEKRYDNVTSFKLPGASPRSLIKAVRLHQWVKNSLLFVPLLIDHKIANVSMVIAAVLGFLSFSLMASATYLINDLLDLEADRAHPKKSKRPFASGTISAFSGVKITIALFALSIALLFFVPWEFSIVAGVYLVSTLLYSFHVKSMVILDACLLAGLFTIRVIGGTVLIANEWSFWLLAFSMFLFVSLAFTKRAAELYQQIQRDVKHTAGRAYRTDDYPLIVSMGVSSGFISVLVIALYVNSVDVVKMYTQPEVLWLICPLLMYWIGRIWLKTVRGQMNEDPIVFAIKDRISHITAILAVIVVGIAA</sequence>
<reference evidence="7 8" key="1">
    <citation type="submission" date="2020-07" db="EMBL/GenBank/DDBJ databases">
        <authorList>
            <person name="Feng X."/>
        </authorList>
    </citation>
    <scope>NUCLEOTIDE SEQUENCE [LARGE SCALE GENOMIC DNA]</scope>
    <source>
        <strain evidence="7 8">JCM23202</strain>
    </source>
</reference>
<evidence type="ECO:0000256" key="6">
    <source>
        <dbReference type="SAM" id="Phobius"/>
    </source>
</evidence>
<keyword evidence="5 6" id="KW-0472">Membrane</keyword>
<dbReference type="Gene3D" id="1.10.357.140">
    <property type="entry name" value="UbiA prenyltransferase"/>
    <property type="match status" value="1"/>
</dbReference>
<evidence type="ECO:0000313" key="8">
    <source>
        <dbReference type="Proteomes" id="UP000526501"/>
    </source>
</evidence>
<dbReference type="Gene3D" id="3.40.50.1000">
    <property type="entry name" value="HAD superfamily/HAD-like"/>
    <property type="match status" value="1"/>
</dbReference>
<dbReference type="PANTHER" id="PTHR11048:SF5">
    <property type="entry name" value="DECAPRENYL-PHOSPHATE PHOSPHORIBOSYLTRANSFERASE"/>
    <property type="match status" value="1"/>
</dbReference>
<name>A0A7X1EAC6_9BACT</name>
<dbReference type="PANTHER" id="PTHR11048">
    <property type="entry name" value="PRENYLTRANSFERASES"/>
    <property type="match status" value="1"/>
</dbReference>
<dbReference type="GO" id="GO:0016765">
    <property type="term" value="F:transferase activity, transferring alkyl or aryl (other than methyl) groups"/>
    <property type="evidence" value="ECO:0007669"/>
    <property type="project" value="InterPro"/>
</dbReference>
<proteinExistence type="predicted"/>
<feature type="transmembrane region" description="Helical" evidence="6">
    <location>
        <begin position="399"/>
        <end position="421"/>
    </location>
</feature>
<protein>
    <submittedName>
        <fullName evidence="7">UbiA family prenyltransferase</fullName>
    </submittedName>
</protein>
<feature type="transmembrane region" description="Helical" evidence="6">
    <location>
        <begin position="352"/>
        <end position="370"/>
    </location>
</feature>